<dbReference type="GO" id="GO:0009249">
    <property type="term" value="P:protein lipoylation"/>
    <property type="evidence" value="ECO:0007669"/>
    <property type="project" value="InterPro"/>
</dbReference>
<dbReference type="EC" id="2.3.1.181" evidence="4"/>
<evidence type="ECO:0000256" key="4">
    <source>
        <dbReference type="HAMAP-Rule" id="MF_00013"/>
    </source>
</evidence>
<sequence length="220" mass="25735">MNMPDFIIFETPMEYKPVLYFQRKLVDLRNNDKIDDTFIFLEHNDVYTAGVHYRGNDDIIRVERGGYETYHGPGQLVVYFIINLRERKMNALDLIKKIQNSVVNTLKYYNIESYPMLNEKTGVWHEDRKICSIGIAIRGFSTFHGMALNVNTDLSKFNRIMPCNFSPDIMTSMERISGRPFNINSVRERLIQSIEKEFDIKEKNIYKNVDLVGYGNGLLP</sequence>
<feature type="binding site" evidence="4 7">
    <location>
        <begin position="145"/>
        <end position="147"/>
    </location>
    <ligand>
        <name>substrate</name>
    </ligand>
</feature>
<protein>
    <recommendedName>
        <fullName evidence="4">Probable octanoyltransferase</fullName>
        <ecNumber evidence="4">2.3.1.181</ecNumber>
    </recommendedName>
    <alternativeName>
        <fullName evidence="4">Lipoate-protein ligase B</fullName>
    </alternativeName>
    <alternativeName>
        <fullName evidence="4">Lipoyl/octanoyl transferase</fullName>
    </alternativeName>
    <alternativeName>
        <fullName evidence="4">Octanoyl-[acyl-carrier-protein]-protein N-octanoyltransferase</fullName>
    </alternativeName>
</protein>
<feature type="site" description="Lowers pKa of active site Cys" evidence="4 8">
    <location>
        <position position="129"/>
    </location>
</feature>
<dbReference type="InterPro" id="IPR004143">
    <property type="entry name" value="BPL_LPL_catalytic"/>
</dbReference>
<dbReference type="GO" id="GO:0033819">
    <property type="term" value="F:lipoyl(octanoyl) transferase activity"/>
    <property type="evidence" value="ECO:0007669"/>
    <property type="project" value="UniProtKB-EC"/>
</dbReference>
<dbReference type="InterPro" id="IPR000544">
    <property type="entry name" value="Octanoyltransferase"/>
</dbReference>
<dbReference type="InterPro" id="IPR020605">
    <property type="entry name" value="Octanoyltransferase_CS"/>
</dbReference>
<dbReference type="PIRSF" id="PIRSF016262">
    <property type="entry name" value="LPLase"/>
    <property type="match status" value="1"/>
</dbReference>
<dbReference type="Pfam" id="PF21948">
    <property type="entry name" value="LplA-B_cat"/>
    <property type="match status" value="1"/>
</dbReference>
<evidence type="ECO:0000313" key="10">
    <source>
        <dbReference type="EMBL" id="SMD31087.1"/>
    </source>
</evidence>
<evidence type="ECO:0000313" key="11">
    <source>
        <dbReference type="Proteomes" id="UP000192315"/>
    </source>
</evidence>
<feature type="active site" description="Acyl-thioester intermediate" evidence="4 6">
    <location>
        <position position="163"/>
    </location>
</feature>
<comment type="pathway">
    <text evidence="1 4 5">Protein modification; protein lipoylation via endogenous pathway; protein N(6)-(lipoyl)lysine from octanoyl-[acyl-carrier-protein]: step 1/2.</text>
</comment>
<dbReference type="PROSITE" id="PS51733">
    <property type="entry name" value="BPL_LPL_CATALYTIC"/>
    <property type="match status" value="1"/>
</dbReference>
<proteinExistence type="inferred from homology"/>
<accession>A0A8G2FX34</accession>
<dbReference type="PROSITE" id="PS01313">
    <property type="entry name" value="LIPB"/>
    <property type="match status" value="1"/>
</dbReference>
<evidence type="ECO:0000256" key="2">
    <source>
        <dbReference type="ARBA" id="ARBA00022679"/>
    </source>
</evidence>
<dbReference type="AlphaFoldDB" id="A0A8G2FX34"/>
<keyword evidence="4" id="KW-0963">Cytoplasm</keyword>
<keyword evidence="11" id="KW-1185">Reference proteome</keyword>
<dbReference type="CDD" id="cd16444">
    <property type="entry name" value="LipB"/>
    <property type="match status" value="1"/>
</dbReference>
<dbReference type="Proteomes" id="UP000192315">
    <property type="component" value="Unassembled WGS sequence"/>
</dbReference>
<comment type="function">
    <text evidence="4 5">Catalyzes the transfer of endogenously produced octanoic acid from octanoyl-acyl-carrier-protein onto the lipoyl domains of lipoate-dependent enzymes. Lipoyl-ACP can also act as a substrate although octanoyl-ACP is likely to be the physiological substrate.</text>
</comment>
<comment type="catalytic activity">
    <reaction evidence="4 5">
        <text>octanoyl-[ACP] + L-lysyl-[protein] = N(6)-octanoyl-L-lysyl-[protein] + holo-[ACP] + H(+)</text>
        <dbReference type="Rhea" id="RHEA:17665"/>
        <dbReference type="Rhea" id="RHEA-COMP:9636"/>
        <dbReference type="Rhea" id="RHEA-COMP:9685"/>
        <dbReference type="Rhea" id="RHEA-COMP:9752"/>
        <dbReference type="Rhea" id="RHEA-COMP:9928"/>
        <dbReference type="ChEBI" id="CHEBI:15378"/>
        <dbReference type="ChEBI" id="CHEBI:29969"/>
        <dbReference type="ChEBI" id="CHEBI:64479"/>
        <dbReference type="ChEBI" id="CHEBI:78463"/>
        <dbReference type="ChEBI" id="CHEBI:78809"/>
        <dbReference type="EC" id="2.3.1.181"/>
    </reaction>
</comment>
<dbReference type="HAMAP" id="MF_00013">
    <property type="entry name" value="LipB"/>
    <property type="match status" value="1"/>
</dbReference>
<dbReference type="UniPathway" id="UPA00538">
    <property type="reaction ID" value="UER00592"/>
</dbReference>
<feature type="binding site" evidence="4 7">
    <location>
        <begin position="64"/>
        <end position="71"/>
    </location>
    <ligand>
        <name>substrate</name>
    </ligand>
</feature>
<reference evidence="10 11" key="1">
    <citation type="submission" date="2017-04" db="EMBL/GenBank/DDBJ databases">
        <authorList>
            <person name="Varghese N."/>
            <person name="Submissions S."/>
        </authorList>
    </citation>
    <scope>NUCLEOTIDE SEQUENCE [LARGE SCALE GENOMIC DNA]</scope>
    <source>
        <strain evidence="10 11">DSM 9789</strain>
    </source>
</reference>
<gene>
    <name evidence="4" type="primary">lipB</name>
    <name evidence="10" type="ORF">SAMN02745355_1007</name>
</gene>
<comment type="similarity">
    <text evidence="4 5">Belongs to the LipB family.</text>
</comment>
<dbReference type="SUPFAM" id="SSF55681">
    <property type="entry name" value="Class II aaRS and biotin synthetases"/>
    <property type="match status" value="1"/>
</dbReference>
<evidence type="ECO:0000256" key="1">
    <source>
        <dbReference type="ARBA" id="ARBA00004821"/>
    </source>
</evidence>
<evidence type="ECO:0000256" key="8">
    <source>
        <dbReference type="PIRSR" id="PIRSR016262-3"/>
    </source>
</evidence>
<comment type="subcellular location">
    <subcellularLocation>
        <location evidence="4">Cytoplasm</location>
    </subcellularLocation>
</comment>
<evidence type="ECO:0000256" key="6">
    <source>
        <dbReference type="PIRSR" id="PIRSR016262-1"/>
    </source>
</evidence>
<dbReference type="PANTHER" id="PTHR10993:SF7">
    <property type="entry name" value="LIPOYLTRANSFERASE 2, MITOCHONDRIAL-RELATED"/>
    <property type="match status" value="1"/>
</dbReference>
<evidence type="ECO:0000256" key="7">
    <source>
        <dbReference type="PIRSR" id="PIRSR016262-2"/>
    </source>
</evidence>
<name>A0A8G2FX34_PICTO</name>
<evidence type="ECO:0000256" key="3">
    <source>
        <dbReference type="ARBA" id="ARBA00023315"/>
    </source>
</evidence>
<organism evidence="10 11">
    <name type="scientific">Picrophilus torridus (strain ATCC 700027 / DSM 9790 / JCM 10055 / NBRC 100828 / KAW 2/3)</name>
    <dbReference type="NCBI Taxonomy" id="1122961"/>
    <lineage>
        <taxon>Archaea</taxon>
        <taxon>Methanobacteriati</taxon>
        <taxon>Thermoplasmatota</taxon>
        <taxon>Thermoplasmata</taxon>
        <taxon>Thermoplasmatales</taxon>
        <taxon>Picrophilaceae</taxon>
        <taxon>Picrophilus</taxon>
    </lineage>
</organism>
<dbReference type="NCBIfam" id="TIGR00214">
    <property type="entry name" value="lipB"/>
    <property type="match status" value="1"/>
</dbReference>
<dbReference type="PANTHER" id="PTHR10993">
    <property type="entry name" value="OCTANOYLTRANSFERASE"/>
    <property type="match status" value="1"/>
</dbReference>
<feature type="domain" description="BPL/LPL catalytic" evidence="9">
    <location>
        <begin position="13"/>
        <end position="202"/>
    </location>
</feature>
<dbReference type="Gene3D" id="3.30.930.10">
    <property type="entry name" value="Bira Bifunctional Protein, Domain 2"/>
    <property type="match status" value="1"/>
</dbReference>
<feature type="binding site" evidence="4 7">
    <location>
        <begin position="132"/>
        <end position="134"/>
    </location>
    <ligand>
        <name>substrate</name>
    </ligand>
</feature>
<comment type="miscellaneous">
    <text evidence="4">In the reaction, the free carboxyl group of octanoic acid is attached via an amide linkage to the epsilon-amino group of a specific lysine residue of lipoyl domains of lipoate-dependent enzymes.</text>
</comment>
<keyword evidence="3 4" id="KW-0012">Acyltransferase</keyword>
<comment type="caution">
    <text evidence="10">The sequence shown here is derived from an EMBL/GenBank/DDBJ whole genome shotgun (WGS) entry which is preliminary data.</text>
</comment>
<dbReference type="GO" id="GO:0005737">
    <property type="term" value="C:cytoplasm"/>
    <property type="evidence" value="ECO:0007669"/>
    <property type="project" value="UniProtKB-SubCell"/>
</dbReference>
<keyword evidence="2 4" id="KW-0808">Transferase</keyword>
<evidence type="ECO:0000256" key="5">
    <source>
        <dbReference type="PIRNR" id="PIRNR016262"/>
    </source>
</evidence>
<dbReference type="InterPro" id="IPR045864">
    <property type="entry name" value="aa-tRNA-synth_II/BPL/LPL"/>
</dbReference>
<dbReference type="EMBL" id="FWYE01000002">
    <property type="protein sequence ID" value="SMD31087.1"/>
    <property type="molecule type" value="Genomic_DNA"/>
</dbReference>
<evidence type="ECO:0000259" key="9">
    <source>
        <dbReference type="PROSITE" id="PS51733"/>
    </source>
</evidence>